<feature type="domain" description="START-like" evidence="1">
    <location>
        <begin position="1"/>
        <end position="132"/>
    </location>
</feature>
<dbReference type="EMBL" id="JBHTKA010000015">
    <property type="protein sequence ID" value="MFD1003248.1"/>
    <property type="molecule type" value="Genomic_DNA"/>
</dbReference>
<evidence type="ECO:0000259" key="1">
    <source>
        <dbReference type="Pfam" id="PF19569"/>
    </source>
</evidence>
<sequence>MSKKKLFTADYEIHASIKMLYPYIQTASGLSEWFADDVRINNEDKCFTFFWDSEEHKARQTAHRTNHFARFEFLPENDNDTRDPSYFELRLEFNELTQSVYLKVFDYSDFDDHKELQDLWDGLIETLRKTVGG</sequence>
<dbReference type="RefSeq" id="WP_377585676.1">
    <property type="nucleotide sequence ID" value="NZ_JBHTKA010000015.1"/>
</dbReference>
<protein>
    <submittedName>
        <fullName evidence="2">START-like domain-containing protein</fullName>
    </submittedName>
</protein>
<comment type="caution">
    <text evidence="2">The sequence shown here is derived from an EMBL/GenBank/DDBJ whole genome shotgun (WGS) entry which is preliminary data.</text>
</comment>
<evidence type="ECO:0000313" key="3">
    <source>
        <dbReference type="Proteomes" id="UP001597112"/>
    </source>
</evidence>
<organism evidence="2 3">
    <name type="scientific">Ohtaekwangia kribbensis</name>
    <dbReference type="NCBI Taxonomy" id="688913"/>
    <lineage>
        <taxon>Bacteria</taxon>
        <taxon>Pseudomonadati</taxon>
        <taxon>Bacteroidota</taxon>
        <taxon>Cytophagia</taxon>
        <taxon>Cytophagales</taxon>
        <taxon>Fulvivirgaceae</taxon>
        <taxon>Ohtaekwangia</taxon>
    </lineage>
</organism>
<dbReference type="Pfam" id="PF19569">
    <property type="entry name" value="START_2"/>
    <property type="match status" value="1"/>
</dbReference>
<dbReference type="InterPro" id="IPR023393">
    <property type="entry name" value="START-like_dom_sf"/>
</dbReference>
<proteinExistence type="predicted"/>
<reference evidence="3" key="1">
    <citation type="journal article" date="2019" name="Int. J. Syst. Evol. Microbiol.">
        <title>The Global Catalogue of Microorganisms (GCM) 10K type strain sequencing project: providing services to taxonomists for standard genome sequencing and annotation.</title>
        <authorList>
            <consortium name="The Broad Institute Genomics Platform"/>
            <consortium name="The Broad Institute Genome Sequencing Center for Infectious Disease"/>
            <person name="Wu L."/>
            <person name="Ma J."/>
        </authorList>
    </citation>
    <scope>NUCLEOTIDE SEQUENCE [LARGE SCALE GENOMIC DNA]</scope>
    <source>
        <strain evidence="3">CCUG 58938</strain>
    </source>
</reference>
<evidence type="ECO:0000313" key="2">
    <source>
        <dbReference type="EMBL" id="MFD1003248.1"/>
    </source>
</evidence>
<dbReference type="Gene3D" id="3.30.530.20">
    <property type="match status" value="1"/>
</dbReference>
<accession>A0ABW3KB00</accession>
<gene>
    <name evidence="2" type="ORF">ACFQ21_28235</name>
</gene>
<dbReference type="InterPro" id="IPR045736">
    <property type="entry name" value="START_2"/>
</dbReference>
<name>A0ABW3KB00_9BACT</name>
<dbReference type="Proteomes" id="UP001597112">
    <property type="component" value="Unassembled WGS sequence"/>
</dbReference>
<keyword evidence="3" id="KW-1185">Reference proteome</keyword>
<dbReference type="SUPFAM" id="SSF55961">
    <property type="entry name" value="Bet v1-like"/>
    <property type="match status" value="1"/>
</dbReference>